<evidence type="ECO:0000256" key="1">
    <source>
        <dbReference type="ARBA" id="ARBA00022737"/>
    </source>
</evidence>
<evidence type="ECO:0000259" key="2">
    <source>
        <dbReference type="Pfam" id="PF24883"/>
    </source>
</evidence>
<feature type="domain" description="Nephrocystin 3-like N-terminal" evidence="2">
    <location>
        <begin position="86"/>
        <end position="260"/>
    </location>
</feature>
<protein>
    <recommendedName>
        <fullName evidence="2">Nephrocystin 3-like N-terminal domain-containing protein</fullName>
    </recommendedName>
</protein>
<evidence type="ECO:0000313" key="4">
    <source>
        <dbReference type="Proteomes" id="UP000298030"/>
    </source>
</evidence>
<organism evidence="3 4">
    <name type="scientific">Coprinellus micaceus</name>
    <name type="common">Glistening ink-cap mushroom</name>
    <name type="synonym">Coprinus micaceus</name>
    <dbReference type="NCBI Taxonomy" id="71717"/>
    <lineage>
        <taxon>Eukaryota</taxon>
        <taxon>Fungi</taxon>
        <taxon>Dikarya</taxon>
        <taxon>Basidiomycota</taxon>
        <taxon>Agaricomycotina</taxon>
        <taxon>Agaricomycetes</taxon>
        <taxon>Agaricomycetidae</taxon>
        <taxon>Agaricales</taxon>
        <taxon>Agaricineae</taxon>
        <taxon>Psathyrellaceae</taxon>
        <taxon>Coprinellus</taxon>
    </lineage>
</organism>
<dbReference type="PANTHER" id="PTHR10039:SF14">
    <property type="entry name" value="NACHT DOMAIN-CONTAINING PROTEIN"/>
    <property type="match status" value="1"/>
</dbReference>
<keyword evidence="1" id="KW-0677">Repeat</keyword>
<accession>A0A4Y7T5Z8</accession>
<dbReference type="Proteomes" id="UP000298030">
    <property type="component" value="Unassembled WGS sequence"/>
</dbReference>
<dbReference type="Pfam" id="PF24883">
    <property type="entry name" value="NPHP3_N"/>
    <property type="match status" value="1"/>
</dbReference>
<dbReference type="OrthoDB" id="3027122at2759"/>
<dbReference type="STRING" id="71717.A0A4Y7T5Z8"/>
<gene>
    <name evidence="3" type="ORF">FA13DRAFT_1775480</name>
</gene>
<dbReference type="Gene3D" id="3.40.50.300">
    <property type="entry name" value="P-loop containing nucleotide triphosphate hydrolases"/>
    <property type="match status" value="1"/>
</dbReference>
<proteinExistence type="predicted"/>
<sequence>MASTPAYHESTLKTSGRDFLDYSTTHISNTFVSTSTNDPFRELLNNTVVAAIHNSSDRCDAPKCHPETRLAVQEHILGWAGYGDKKPPEQQILWVSGPAGAGKTAIMGTIADTLKKDGKLAASFFFSSFSKSKERGVKDHFVTTIVYQLTQHEGLENLKSAILSSVQKDPSIFKKCLREQAEALILKPLRQVALQPGALPEVIIIDGLDECGAIIHDDFKDSERTSAQNLRESDQLEVLSILQDLVKDASCPFRVIVASRPETVIKVSFSCLQPQACSIFLDDKYNPDVDITLFLKAKFAQIRLRYTRISPAWPREADIQQLVRNASGQFIYAATVIRFMETRRSTPQEQLKIVLKTRLTDSSNPLELLDALYGQVVKSSHKPIEALTWLKAYCTLDLAGDFGPTKAWFWCKLCESSEGEADFLLEKLSALLCASDLDAPCEASIVFYHKSFQDFLSDPSRYRAQFPNLSDETAGEWLVQRFKSALRLVAERQPQVRIGDPYFQDVFDAIVPLYWRAIPGHADYRTKRMRTIEGACQMVDKRFAPQDPASDGLLPSDIVILCYGSVREWIEHTCEPRVGMEFRPHGSVA</sequence>
<dbReference type="EMBL" id="QPFP01000027">
    <property type="protein sequence ID" value="TEB29550.1"/>
    <property type="molecule type" value="Genomic_DNA"/>
</dbReference>
<evidence type="ECO:0000313" key="3">
    <source>
        <dbReference type="EMBL" id="TEB29550.1"/>
    </source>
</evidence>
<comment type="caution">
    <text evidence="3">The sequence shown here is derived from an EMBL/GenBank/DDBJ whole genome shotgun (WGS) entry which is preliminary data.</text>
</comment>
<dbReference type="InterPro" id="IPR027417">
    <property type="entry name" value="P-loop_NTPase"/>
</dbReference>
<name>A0A4Y7T5Z8_COPMI</name>
<dbReference type="PANTHER" id="PTHR10039">
    <property type="entry name" value="AMELOGENIN"/>
    <property type="match status" value="1"/>
</dbReference>
<keyword evidence="4" id="KW-1185">Reference proteome</keyword>
<dbReference type="InterPro" id="IPR056884">
    <property type="entry name" value="NPHP3-like_N"/>
</dbReference>
<reference evidence="3 4" key="1">
    <citation type="journal article" date="2019" name="Nat. Ecol. Evol.">
        <title>Megaphylogeny resolves global patterns of mushroom evolution.</title>
        <authorList>
            <person name="Varga T."/>
            <person name="Krizsan K."/>
            <person name="Foldi C."/>
            <person name="Dima B."/>
            <person name="Sanchez-Garcia M."/>
            <person name="Sanchez-Ramirez S."/>
            <person name="Szollosi G.J."/>
            <person name="Szarkandi J.G."/>
            <person name="Papp V."/>
            <person name="Albert L."/>
            <person name="Andreopoulos W."/>
            <person name="Angelini C."/>
            <person name="Antonin V."/>
            <person name="Barry K.W."/>
            <person name="Bougher N.L."/>
            <person name="Buchanan P."/>
            <person name="Buyck B."/>
            <person name="Bense V."/>
            <person name="Catcheside P."/>
            <person name="Chovatia M."/>
            <person name="Cooper J."/>
            <person name="Damon W."/>
            <person name="Desjardin D."/>
            <person name="Finy P."/>
            <person name="Geml J."/>
            <person name="Haridas S."/>
            <person name="Hughes K."/>
            <person name="Justo A."/>
            <person name="Karasinski D."/>
            <person name="Kautmanova I."/>
            <person name="Kiss B."/>
            <person name="Kocsube S."/>
            <person name="Kotiranta H."/>
            <person name="LaButti K.M."/>
            <person name="Lechner B.E."/>
            <person name="Liimatainen K."/>
            <person name="Lipzen A."/>
            <person name="Lukacs Z."/>
            <person name="Mihaltcheva S."/>
            <person name="Morgado L.N."/>
            <person name="Niskanen T."/>
            <person name="Noordeloos M.E."/>
            <person name="Ohm R.A."/>
            <person name="Ortiz-Santana B."/>
            <person name="Ovrebo C."/>
            <person name="Racz N."/>
            <person name="Riley R."/>
            <person name="Savchenko A."/>
            <person name="Shiryaev A."/>
            <person name="Soop K."/>
            <person name="Spirin V."/>
            <person name="Szebenyi C."/>
            <person name="Tomsovsky M."/>
            <person name="Tulloss R.E."/>
            <person name="Uehling J."/>
            <person name="Grigoriev I.V."/>
            <person name="Vagvolgyi C."/>
            <person name="Papp T."/>
            <person name="Martin F.M."/>
            <person name="Miettinen O."/>
            <person name="Hibbett D.S."/>
            <person name="Nagy L.G."/>
        </authorList>
    </citation>
    <scope>NUCLEOTIDE SEQUENCE [LARGE SCALE GENOMIC DNA]</scope>
    <source>
        <strain evidence="3 4">FP101781</strain>
    </source>
</reference>
<dbReference type="AlphaFoldDB" id="A0A4Y7T5Z8"/>
<dbReference type="SUPFAM" id="SSF52540">
    <property type="entry name" value="P-loop containing nucleoside triphosphate hydrolases"/>
    <property type="match status" value="1"/>
</dbReference>